<proteinExistence type="predicted"/>
<keyword evidence="1" id="KW-0479">Metal-binding</keyword>
<keyword evidence="2" id="KW-0378">Hydrolase</keyword>
<feature type="domain" description="Peptidase M20 dimerisation" evidence="4">
    <location>
        <begin position="181"/>
        <end position="278"/>
    </location>
</feature>
<dbReference type="InterPro" id="IPR002933">
    <property type="entry name" value="Peptidase_M20"/>
</dbReference>
<dbReference type="InterPro" id="IPR011650">
    <property type="entry name" value="Peptidase_M20_dimer"/>
</dbReference>
<dbReference type="EMBL" id="CP006704">
    <property type="protein sequence ID" value="AIJ44425.1"/>
    <property type="molecule type" value="Genomic_DNA"/>
</dbReference>
<feature type="active site" description="Proton acceptor" evidence="3">
    <location>
        <position position="146"/>
    </location>
</feature>
<dbReference type="SUPFAM" id="SSF55031">
    <property type="entry name" value="Bacterial exopeptidase dimerisation domain"/>
    <property type="match status" value="1"/>
</dbReference>
<evidence type="ECO:0000256" key="2">
    <source>
        <dbReference type="ARBA" id="ARBA00022801"/>
    </source>
</evidence>
<dbReference type="Proteomes" id="UP000028782">
    <property type="component" value="Chromosome"/>
</dbReference>
<accession>A0A076PLA0</accession>
<gene>
    <name evidence="5" type="ORF">O987_01140</name>
</gene>
<dbReference type="PANTHER" id="PTHR43808">
    <property type="entry name" value="ACETYLORNITHINE DEACETYLASE"/>
    <property type="match status" value="1"/>
</dbReference>
<feature type="active site" evidence="3">
    <location>
        <position position="86"/>
    </location>
</feature>
<dbReference type="Gene3D" id="3.40.630.10">
    <property type="entry name" value="Zn peptidases"/>
    <property type="match status" value="1"/>
</dbReference>
<dbReference type="HOGENOM" id="CLU_021802_7_0_4"/>
<name>A0A076PLA0_COMTE</name>
<dbReference type="Gene3D" id="3.30.70.360">
    <property type="match status" value="1"/>
</dbReference>
<dbReference type="InterPro" id="IPR017150">
    <property type="entry name" value="Pept_M20_glutamate_carboxypep"/>
</dbReference>
<evidence type="ECO:0000313" key="5">
    <source>
        <dbReference type="EMBL" id="AIJ44425.1"/>
    </source>
</evidence>
<dbReference type="GO" id="GO:0016787">
    <property type="term" value="F:hydrolase activity"/>
    <property type="evidence" value="ECO:0007669"/>
    <property type="project" value="UniProtKB-KW"/>
</dbReference>
<dbReference type="InterPro" id="IPR050072">
    <property type="entry name" value="Peptidase_M20A"/>
</dbReference>
<evidence type="ECO:0000256" key="3">
    <source>
        <dbReference type="PIRSR" id="PIRSR037238-1"/>
    </source>
</evidence>
<dbReference type="RefSeq" id="WP_043370551.1">
    <property type="nucleotide sequence ID" value="NZ_CP006704.1"/>
</dbReference>
<dbReference type="Pfam" id="PF01546">
    <property type="entry name" value="Peptidase_M20"/>
    <property type="match status" value="1"/>
</dbReference>
<dbReference type="GO" id="GO:0046872">
    <property type="term" value="F:metal ion binding"/>
    <property type="evidence" value="ECO:0007669"/>
    <property type="project" value="UniProtKB-KW"/>
</dbReference>
<dbReference type="PANTHER" id="PTHR43808:SF9">
    <property type="entry name" value="BLL0789 PROTEIN"/>
    <property type="match status" value="1"/>
</dbReference>
<dbReference type="InterPro" id="IPR036264">
    <property type="entry name" value="Bact_exopeptidase_dim_dom"/>
</dbReference>
<dbReference type="Pfam" id="PF07687">
    <property type="entry name" value="M20_dimer"/>
    <property type="match status" value="1"/>
</dbReference>
<protein>
    <recommendedName>
        <fullName evidence="4">Peptidase M20 dimerisation domain-containing protein</fullName>
    </recommendedName>
</protein>
<dbReference type="SUPFAM" id="SSF53187">
    <property type="entry name" value="Zn-dependent exopeptidases"/>
    <property type="match status" value="1"/>
</dbReference>
<sequence length="380" mass="40540">MNDFSAWMQERFDDYVRQLESLVNIDSGSYHKAGVSKVLDWVAGYLDGLGIEVQRLQDGGRLVCVRATVHPGASRERSALLLGHCDTVFPEGEAQRRPFRVDGPVAYGPGVADMKAGVLMNAYLLQAWQAMGDKGTTLSALFTCDEEIGSPQSGAFIEATCRQHRYAFNSEPGRPNGNVVVGRKGGVFFDVQVQGKAAHAGANFYSGISAISALAKKIQSMEQLIDPDEGITLNVGLIRGGLSVNTVAPSAVAGVDLRIHTMAQRERCLSEVARICATSLQGETASWSVRGEFKPFVQSEGSRLLAEKYLEISVTEGIAVKGEVTGGCSDSGIAAECGCDVICAVGPSGGEFHTPEEYVRLDSVVGKAKVLFRTLKTLGA</sequence>
<dbReference type="AlphaFoldDB" id="A0A076PLA0"/>
<dbReference type="CDD" id="cd03885">
    <property type="entry name" value="M20_CPDG2"/>
    <property type="match status" value="1"/>
</dbReference>
<evidence type="ECO:0000256" key="1">
    <source>
        <dbReference type="ARBA" id="ARBA00022723"/>
    </source>
</evidence>
<organism evidence="5 6">
    <name type="scientific">Comamonas testosteroni TK102</name>
    <dbReference type="NCBI Taxonomy" id="1392005"/>
    <lineage>
        <taxon>Bacteria</taxon>
        <taxon>Pseudomonadati</taxon>
        <taxon>Pseudomonadota</taxon>
        <taxon>Betaproteobacteria</taxon>
        <taxon>Burkholderiales</taxon>
        <taxon>Comamonadaceae</taxon>
        <taxon>Comamonas</taxon>
    </lineage>
</organism>
<evidence type="ECO:0000313" key="6">
    <source>
        <dbReference type="Proteomes" id="UP000028782"/>
    </source>
</evidence>
<dbReference type="KEGG" id="ctes:O987_01140"/>
<dbReference type="PIRSF" id="PIRSF037238">
    <property type="entry name" value="Carboxypeptidase_G2"/>
    <property type="match status" value="1"/>
</dbReference>
<reference evidence="5 6" key="1">
    <citation type="journal article" date="2014" name="Genome Announc.">
        <title>Complete Genome Sequence of Polychlorinated Biphenyl Degrader Comamonas testosteroni TK102 (NBRC 109938).</title>
        <authorList>
            <person name="Fukuda K."/>
            <person name="Hosoyama A."/>
            <person name="Tsuchikane K."/>
            <person name="Ohji S."/>
            <person name="Yamazoe A."/>
            <person name="Fujita N."/>
            <person name="Shintani M."/>
            <person name="Kimbara K."/>
        </authorList>
    </citation>
    <scope>NUCLEOTIDE SEQUENCE [LARGE SCALE GENOMIC DNA]</scope>
    <source>
        <strain evidence="5">TK102</strain>
    </source>
</reference>
<evidence type="ECO:0000259" key="4">
    <source>
        <dbReference type="Pfam" id="PF07687"/>
    </source>
</evidence>